<gene>
    <name evidence="1" type="ORF">AMOR_36040</name>
</gene>
<dbReference type="EMBL" id="AP025591">
    <property type="protein sequence ID" value="BDG04608.1"/>
    <property type="molecule type" value="Genomic_DNA"/>
</dbReference>
<reference evidence="2" key="1">
    <citation type="journal article" date="2022" name="Int. J. Syst. Evol. Microbiol.">
        <title>Anaeromyxobacter oryzae sp. nov., Anaeromyxobacter diazotrophicus sp. nov. and Anaeromyxobacter paludicola sp. nov., isolated from paddy soils.</title>
        <authorList>
            <person name="Itoh H."/>
            <person name="Xu Z."/>
            <person name="Mise K."/>
            <person name="Masuda Y."/>
            <person name="Ushijima N."/>
            <person name="Hayakawa C."/>
            <person name="Shiratori Y."/>
            <person name="Senoo K."/>
        </authorList>
    </citation>
    <scope>NUCLEOTIDE SEQUENCE [LARGE SCALE GENOMIC DNA]</scope>
    <source>
        <strain evidence="2">Red232</strain>
    </source>
</reference>
<dbReference type="InterPro" id="IPR036513">
    <property type="entry name" value="STAS_dom_sf"/>
</dbReference>
<protein>
    <recommendedName>
        <fullName evidence="3">STAS domain-containing protein</fullName>
    </recommendedName>
</protein>
<evidence type="ECO:0000313" key="2">
    <source>
        <dbReference type="Proteomes" id="UP001162891"/>
    </source>
</evidence>
<name>A0ABM7WYM4_9BACT</name>
<dbReference type="SUPFAM" id="SSF52091">
    <property type="entry name" value="SpoIIaa-like"/>
    <property type="match status" value="1"/>
</dbReference>
<organism evidence="1 2">
    <name type="scientific">Anaeromyxobacter oryzae</name>
    <dbReference type="NCBI Taxonomy" id="2918170"/>
    <lineage>
        <taxon>Bacteria</taxon>
        <taxon>Pseudomonadati</taxon>
        <taxon>Myxococcota</taxon>
        <taxon>Myxococcia</taxon>
        <taxon>Myxococcales</taxon>
        <taxon>Cystobacterineae</taxon>
        <taxon>Anaeromyxobacteraceae</taxon>
        <taxon>Anaeromyxobacter</taxon>
    </lineage>
</organism>
<dbReference type="Proteomes" id="UP001162891">
    <property type="component" value="Chromosome"/>
</dbReference>
<evidence type="ECO:0008006" key="3">
    <source>
        <dbReference type="Google" id="ProtNLM"/>
    </source>
</evidence>
<proteinExistence type="predicted"/>
<accession>A0ABM7WYM4</accession>
<dbReference type="RefSeq" id="WP_248353034.1">
    <property type="nucleotide sequence ID" value="NZ_AP025591.1"/>
</dbReference>
<evidence type="ECO:0000313" key="1">
    <source>
        <dbReference type="EMBL" id="BDG04608.1"/>
    </source>
</evidence>
<keyword evidence="2" id="KW-1185">Reference proteome</keyword>
<dbReference type="Gene3D" id="3.30.750.24">
    <property type="entry name" value="STAS domain"/>
    <property type="match status" value="1"/>
</dbReference>
<sequence>MSTAQPGSRSAPFQIAEEKYSASVVADAQGTRVVFRGTISTPNPAVVINPFVDAIHDELVKSGAKEVYIDFRDLEFCNSSGFKSFIHWIQKLQELPEAQRYGLRFMSNAARKWQRTSLLALSCYGVNSVTIQ</sequence>